<gene>
    <name evidence="2" type="ORF">P7K49_002394</name>
</gene>
<evidence type="ECO:0000313" key="3">
    <source>
        <dbReference type="Proteomes" id="UP001266305"/>
    </source>
</evidence>
<feature type="compositionally biased region" description="Low complexity" evidence="1">
    <location>
        <begin position="63"/>
        <end position="73"/>
    </location>
</feature>
<evidence type="ECO:0000256" key="1">
    <source>
        <dbReference type="SAM" id="MobiDB-lite"/>
    </source>
</evidence>
<feature type="compositionally biased region" description="Pro residues" evidence="1">
    <location>
        <begin position="1"/>
        <end position="10"/>
    </location>
</feature>
<organism evidence="2 3">
    <name type="scientific">Saguinus oedipus</name>
    <name type="common">Cotton-top tamarin</name>
    <name type="synonym">Oedipomidas oedipus</name>
    <dbReference type="NCBI Taxonomy" id="9490"/>
    <lineage>
        <taxon>Eukaryota</taxon>
        <taxon>Metazoa</taxon>
        <taxon>Chordata</taxon>
        <taxon>Craniata</taxon>
        <taxon>Vertebrata</taxon>
        <taxon>Euteleostomi</taxon>
        <taxon>Mammalia</taxon>
        <taxon>Eutheria</taxon>
        <taxon>Euarchontoglires</taxon>
        <taxon>Primates</taxon>
        <taxon>Haplorrhini</taxon>
        <taxon>Platyrrhini</taxon>
        <taxon>Cebidae</taxon>
        <taxon>Callitrichinae</taxon>
        <taxon>Saguinus</taxon>
    </lineage>
</organism>
<dbReference type="Proteomes" id="UP001266305">
    <property type="component" value="Unassembled WGS sequence"/>
</dbReference>
<evidence type="ECO:0000313" key="2">
    <source>
        <dbReference type="EMBL" id="KAK2121008.1"/>
    </source>
</evidence>
<reference evidence="2 3" key="1">
    <citation type="submission" date="2023-05" db="EMBL/GenBank/DDBJ databases">
        <title>B98-5 Cell Line De Novo Hybrid Assembly: An Optical Mapping Approach.</title>
        <authorList>
            <person name="Kananen K."/>
            <person name="Auerbach J.A."/>
            <person name="Kautto E."/>
            <person name="Blachly J.S."/>
        </authorList>
    </citation>
    <scope>NUCLEOTIDE SEQUENCE [LARGE SCALE GENOMIC DNA]</scope>
    <source>
        <strain evidence="2">B95-8</strain>
        <tissue evidence="2">Cell line</tissue>
    </source>
</reference>
<accession>A0ABQ9WH87</accession>
<comment type="caution">
    <text evidence="2">The sequence shown here is derived from an EMBL/GenBank/DDBJ whole genome shotgun (WGS) entry which is preliminary data.</text>
</comment>
<sequence>MGSCPFPEPSPLALVPPKMSSPGAPLGPEYSPPPMETGSSARPDRLSSGRGAQRGGPERARAPPRTSAPASRPQRPDRRGDPSPPRPLVSQPAAHSFRPRRRFHSRLRPGSRSHYGCEARPAQTPSGRFCRQPQTHRPRRSRWALPIGCRTSSPAPHHLRRPRLGHQRTEAARSVCARGNAPGCALDSLPGAGVLRFRRHPEVEGSAGQHRT</sequence>
<name>A0ABQ9WH87_SAGOE</name>
<feature type="compositionally biased region" description="Basic residues" evidence="1">
    <location>
        <begin position="97"/>
        <end position="111"/>
    </location>
</feature>
<proteinExistence type="predicted"/>
<dbReference type="EMBL" id="JASSZA010000001">
    <property type="protein sequence ID" value="KAK2121008.1"/>
    <property type="molecule type" value="Genomic_DNA"/>
</dbReference>
<keyword evidence="3" id="KW-1185">Reference proteome</keyword>
<protein>
    <recommendedName>
        <fullName evidence="4">Basic proline-rich protein-like</fullName>
    </recommendedName>
</protein>
<feature type="region of interest" description="Disordered" evidence="1">
    <location>
        <begin position="1"/>
        <end position="140"/>
    </location>
</feature>
<evidence type="ECO:0008006" key="4">
    <source>
        <dbReference type="Google" id="ProtNLM"/>
    </source>
</evidence>